<dbReference type="InterPro" id="IPR020846">
    <property type="entry name" value="MFS_dom"/>
</dbReference>
<dbReference type="EMBL" id="JAVRRL010000025">
    <property type="protein sequence ID" value="KAK5113208.1"/>
    <property type="molecule type" value="Genomic_DNA"/>
</dbReference>
<feature type="transmembrane region" description="Helical" evidence="7">
    <location>
        <begin position="399"/>
        <end position="418"/>
    </location>
</feature>
<feature type="transmembrane region" description="Helical" evidence="7">
    <location>
        <begin position="430"/>
        <end position="456"/>
    </location>
</feature>
<feature type="transmembrane region" description="Helical" evidence="7">
    <location>
        <begin position="166"/>
        <end position="186"/>
    </location>
</feature>
<evidence type="ECO:0000256" key="1">
    <source>
        <dbReference type="ARBA" id="ARBA00004127"/>
    </source>
</evidence>
<feature type="transmembrane region" description="Helical" evidence="7">
    <location>
        <begin position="140"/>
        <end position="160"/>
    </location>
</feature>
<keyword evidence="2" id="KW-0813">Transport</keyword>
<feature type="compositionally biased region" description="Polar residues" evidence="6">
    <location>
        <begin position="16"/>
        <end position="34"/>
    </location>
</feature>
<dbReference type="InterPro" id="IPR011701">
    <property type="entry name" value="MFS"/>
</dbReference>
<dbReference type="PANTHER" id="PTHR23501">
    <property type="entry name" value="MAJOR FACILITATOR SUPERFAMILY"/>
    <property type="match status" value="1"/>
</dbReference>
<comment type="subcellular location">
    <subcellularLocation>
        <location evidence="1">Endomembrane system</location>
        <topology evidence="1">Multi-pass membrane protein</topology>
    </subcellularLocation>
</comment>
<comment type="caution">
    <text evidence="9">The sequence shown here is derived from an EMBL/GenBank/DDBJ whole genome shotgun (WGS) entry which is preliminary data.</text>
</comment>
<dbReference type="GO" id="GO:0012505">
    <property type="term" value="C:endomembrane system"/>
    <property type="evidence" value="ECO:0007669"/>
    <property type="project" value="UniProtKB-SubCell"/>
</dbReference>
<feature type="transmembrane region" description="Helical" evidence="7">
    <location>
        <begin position="374"/>
        <end position="392"/>
    </location>
</feature>
<protein>
    <recommendedName>
        <fullName evidence="8">Major facilitator superfamily (MFS) profile domain-containing protein</fullName>
    </recommendedName>
</protein>
<feature type="transmembrane region" description="Helical" evidence="7">
    <location>
        <begin position="229"/>
        <end position="252"/>
    </location>
</feature>
<feature type="transmembrane region" description="Helical" evidence="7">
    <location>
        <begin position="334"/>
        <end position="354"/>
    </location>
</feature>
<dbReference type="Pfam" id="PF07690">
    <property type="entry name" value="MFS_1"/>
    <property type="match status" value="1"/>
</dbReference>
<feature type="transmembrane region" description="Helical" evidence="7">
    <location>
        <begin position="198"/>
        <end position="217"/>
    </location>
</feature>
<evidence type="ECO:0000256" key="3">
    <source>
        <dbReference type="ARBA" id="ARBA00022692"/>
    </source>
</evidence>
<feature type="transmembrane region" description="Helical" evidence="7">
    <location>
        <begin position="468"/>
        <end position="490"/>
    </location>
</feature>
<dbReference type="Proteomes" id="UP001310890">
    <property type="component" value="Unassembled WGS sequence"/>
</dbReference>
<evidence type="ECO:0000313" key="10">
    <source>
        <dbReference type="Proteomes" id="UP001310890"/>
    </source>
</evidence>
<dbReference type="SUPFAM" id="SSF103473">
    <property type="entry name" value="MFS general substrate transporter"/>
    <property type="match status" value="1"/>
</dbReference>
<dbReference type="GO" id="GO:0015174">
    <property type="term" value="F:basic amino acid transmembrane transporter activity"/>
    <property type="evidence" value="ECO:0007669"/>
    <property type="project" value="TreeGrafter"/>
</dbReference>
<dbReference type="InterPro" id="IPR036259">
    <property type="entry name" value="MFS_trans_sf"/>
</dbReference>
<evidence type="ECO:0000313" key="9">
    <source>
        <dbReference type="EMBL" id="KAK5113208.1"/>
    </source>
</evidence>
<evidence type="ECO:0000259" key="8">
    <source>
        <dbReference type="PROSITE" id="PS50850"/>
    </source>
</evidence>
<name>A0AAN7YRP2_9PEZI</name>
<feature type="compositionally biased region" description="Basic and acidic residues" evidence="6">
    <location>
        <begin position="46"/>
        <end position="59"/>
    </location>
</feature>
<evidence type="ECO:0000256" key="5">
    <source>
        <dbReference type="ARBA" id="ARBA00023136"/>
    </source>
</evidence>
<evidence type="ECO:0000256" key="7">
    <source>
        <dbReference type="SAM" id="Phobius"/>
    </source>
</evidence>
<dbReference type="AlphaFoldDB" id="A0AAN7YRP2"/>
<feature type="region of interest" description="Disordered" evidence="6">
    <location>
        <begin position="1"/>
        <end position="68"/>
    </location>
</feature>
<feature type="transmembrane region" description="Helical" evidence="7">
    <location>
        <begin position="539"/>
        <end position="558"/>
    </location>
</feature>
<dbReference type="PANTHER" id="PTHR23501:SF191">
    <property type="entry name" value="VACUOLAR BASIC AMINO ACID TRANSPORTER 4"/>
    <property type="match status" value="1"/>
</dbReference>
<evidence type="ECO:0000256" key="6">
    <source>
        <dbReference type="SAM" id="MobiDB-lite"/>
    </source>
</evidence>
<accession>A0AAN7YRP2</accession>
<feature type="transmembrane region" description="Helical" evidence="7">
    <location>
        <begin position="295"/>
        <end position="314"/>
    </location>
</feature>
<gene>
    <name evidence="9" type="ORF">LTR62_003544</name>
</gene>
<feature type="transmembrane region" description="Helical" evidence="7">
    <location>
        <begin position="264"/>
        <end position="283"/>
    </location>
</feature>
<keyword evidence="5 7" id="KW-0472">Membrane</keyword>
<dbReference type="PROSITE" id="PS50850">
    <property type="entry name" value="MFS"/>
    <property type="match status" value="1"/>
</dbReference>
<dbReference type="GO" id="GO:0000329">
    <property type="term" value="C:fungal-type vacuole membrane"/>
    <property type="evidence" value="ECO:0007669"/>
    <property type="project" value="TreeGrafter"/>
</dbReference>
<evidence type="ECO:0000256" key="4">
    <source>
        <dbReference type="ARBA" id="ARBA00022989"/>
    </source>
</evidence>
<reference evidence="9" key="1">
    <citation type="submission" date="2023-08" db="EMBL/GenBank/DDBJ databases">
        <title>Black Yeasts Isolated from many extreme environments.</title>
        <authorList>
            <person name="Coleine C."/>
            <person name="Stajich J.E."/>
            <person name="Selbmann L."/>
        </authorList>
    </citation>
    <scope>NUCLEOTIDE SEQUENCE</scope>
    <source>
        <strain evidence="9">CCFEE 5401</strain>
    </source>
</reference>
<sequence>MATNHKGLQELEPQSIDEQTPLLSNGNGHASSGAETLPDDNPNETLESRAEQERREHEAGTVPIADEPSTGKLLATMSSLWMSTIFAALDGTVVATLSGPITASFNSGRLFSWIASGYLIANAACQPLSGKLTDIYGRRAGLAFASTFFAVGTLICGFATEGWMMILGRVVAGMGGGCLNTISTFVGSDLVPLRKRGVWQGFGNIVYGTGMGLGGVFGGAINDWIGWRWAFYIQVPFIVVAGIAGYLTVKVPIKETEKDKIKRVDFLGAITLVASLVLCLLGLNSGGNIVPWNHPLVYVSLPLSFVFLLAFIYIEDRVAPEPIIPVRLLLDRSVMAACLTLWFMTMAVFGLIYYGPIYFQVVRAVSPTRAGTLFIPQAVGTALGSFGAGLIMRATGKYYLLNIFMQLLNITACILILATFNTTTPEAPPFIYLLMEGTGYGATLTITLISLISAVDHKYQAIITSASYAFRSTGSSFGITISSAVFQNLLRSRLQTRFGHLPGATTEIERIRDSVEEIKRLPEGWYEGVLEAYVEALRGVWVVVLVFSLLAAFVSLFMRQHTLHKTLERK</sequence>
<proteinExistence type="predicted"/>
<evidence type="ECO:0000256" key="2">
    <source>
        <dbReference type="ARBA" id="ARBA00022448"/>
    </source>
</evidence>
<dbReference type="Gene3D" id="1.20.1250.20">
    <property type="entry name" value="MFS general substrate transporter like domains"/>
    <property type="match status" value="1"/>
</dbReference>
<organism evidence="9 10">
    <name type="scientific">Meristemomyces frigidus</name>
    <dbReference type="NCBI Taxonomy" id="1508187"/>
    <lineage>
        <taxon>Eukaryota</taxon>
        <taxon>Fungi</taxon>
        <taxon>Dikarya</taxon>
        <taxon>Ascomycota</taxon>
        <taxon>Pezizomycotina</taxon>
        <taxon>Dothideomycetes</taxon>
        <taxon>Dothideomycetidae</taxon>
        <taxon>Mycosphaerellales</taxon>
        <taxon>Teratosphaeriaceae</taxon>
        <taxon>Meristemomyces</taxon>
    </lineage>
</organism>
<feature type="domain" description="Major facilitator superfamily (MFS) profile" evidence="8">
    <location>
        <begin position="76"/>
        <end position="563"/>
    </location>
</feature>
<keyword evidence="4 7" id="KW-1133">Transmembrane helix</keyword>
<keyword evidence="3 7" id="KW-0812">Transmembrane</keyword>